<protein>
    <submittedName>
        <fullName evidence="1">Type II toxin-antitoxin system RelE/ParE family toxin</fullName>
    </submittedName>
</protein>
<accession>A0A9D2QJL8</accession>
<organism evidence="1 2">
    <name type="scientific">Candidatus Eisenbergiella intestinigallinarum</name>
    <dbReference type="NCBI Taxonomy" id="2838549"/>
    <lineage>
        <taxon>Bacteria</taxon>
        <taxon>Bacillati</taxon>
        <taxon>Bacillota</taxon>
        <taxon>Clostridia</taxon>
        <taxon>Lachnospirales</taxon>
        <taxon>Lachnospiraceae</taxon>
        <taxon>Eisenbergiella</taxon>
    </lineage>
</organism>
<comment type="caution">
    <text evidence="1">The sequence shown here is derived from an EMBL/GenBank/DDBJ whole genome shotgun (WGS) entry which is preliminary data.</text>
</comment>
<evidence type="ECO:0000313" key="1">
    <source>
        <dbReference type="EMBL" id="HJC88749.1"/>
    </source>
</evidence>
<dbReference type="EMBL" id="DWVS01000310">
    <property type="protein sequence ID" value="HJC88749.1"/>
    <property type="molecule type" value="Genomic_DNA"/>
</dbReference>
<proteinExistence type="predicted"/>
<dbReference type="InterPro" id="IPR035093">
    <property type="entry name" value="RelE/ParE_toxin_dom_sf"/>
</dbReference>
<name>A0A9D2QJL8_9FIRM</name>
<dbReference type="Gene3D" id="3.30.2310.20">
    <property type="entry name" value="RelE-like"/>
    <property type="match status" value="1"/>
</dbReference>
<dbReference type="AlphaFoldDB" id="A0A9D2QJL8"/>
<reference evidence="1" key="2">
    <citation type="submission" date="2021-04" db="EMBL/GenBank/DDBJ databases">
        <authorList>
            <person name="Gilroy R."/>
        </authorList>
    </citation>
    <scope>NUCLEOTIDE SEQUENCE</scope>
    <source>
        <strain evidence="1">ChiBcec1-1630</strain>
    </source>
</reference>
<reference evidence="1" key="1">
    <citation type="journal article" date="2021" name="PeerJ">
        <title>Extensive microbial diversity within the chicken gut microbiome revealed by metagenomics and culture.</title>
        <authorList>
            <person name="Gilroy R."/>
            <person name="Ravi A."/>
            <person name="Getino M."/>
            <person name="Pursley I."/>
            <person name="Horton D.L."/>
            <person name="Alikhan N.F."/>
            <person name="Baker D."/>
            <person name="Gharbi K."/>
            <person name="Hall N."/>
            <person name="Watson M."/>
            <person name="Adriaenssens E.M."/>
            <person name="Foster-Nyarko E."/>
            <person name="Jarju S."/>
            <person name="Secka A."/>
            <person name="Antonio M."/>
            <person name="Oren A."/>
            <person name="Chaudhuri R.R."/>
            <person name="La Ragione R."/>
            <person name="Hildebrand F."/>
            <person name="Pallen M.J."/>
        </authorList>
    </citation>
    <scope>NUCLEOTIDE SEQUENCE</scope>
    <source>
        <strain evidence="1">ChiBcec1-1630</strain>
    </source>
</reference>
<dbReference type="Proteomes" id="UP000823922">
    <property type="component" value="Unassembled WGS sequence"/>
</dbReference>
<evidence type="ECO:0000313" key="2">
    <source>
        <dbReference type="Proteomes" id="UP000823922"/>
    </source>
</evidence>
<sequence>MEIIYANNKIKQQCTNIKDAVKLFGGDKQLAVSLLGRINAIEQAEVIKDIIVMPQFHFHNLQGKMKGSFAIDVKGRRDKWRIILCPLNDEGERFVPCYIDQIAEIVKIVEITEVSAHYE</sequence>
<gene>
    <name evidence="1" type="ORF">H9926_12125</name>
</gene>